<reference evidence="2 3" key="1">
    <citation type="submission" date="2024-04" db="EMBL/GenBank/DDBJ databases">
        <title>Isolation of an actinomycete strain from pig manure.</title>
        <authorList>
            <person name="Gong T."/>
            <person name="Yu Z."/>
            <person name="An M."/>
            <person name="Wei C."/>
            <person name="Yang W."/>
            <person name="Liu L."/>
        </authorList>
    </citation>
    <scope>NUCLEOTIDE SEQUENCE [LARGE SCALE GENOMIC DNA]</scope>
    <source>
        <strain evidence="2 3">ZF39</strain>
    </source>
</reference>
<accession>A0ABZ3FIW8</accession>
<name>A0ABZ3FIW8_9ACTN</name>
<dbReference type="PROSITE" id="PS51671">
    <property type="entry name" value="ACT"/>
    <property type="match status" value="1"/>
</dbReference>
<evidence type="ECO:0000313" key="3">
    <source>
        <dbReference type="Proteomes" id="UP001442841"/>
    </source>
</evidence>
<dbReference type="InterPro" id="IPR002912">
    <property type="entry name" value="ACT_dom"/>
</dbReference>
<dbReference type="InterPro" id="IPR045865">
    <property type="entry name" value="ACT-like_dom_sf"/>
</dbReference>
<dbReference type="PANTHER" id="PTHR34875">
    <property type="entry name" value="UPF0237 PROTEIN MJ1558"/>
    <property type="match status" value="1"/>
</dbReference>
<dbReference type="Pfam" id="PF13740">
    <property type="entry name" value="ACT_6"/>
    <property type="match status" value="1"/>
</dbReference>
<dbReference type="CDD" id="cd04869">
    <property type="entry name" value="ACT_GcvR_2"/>
    <property type="match status" value="1"/>
</dbReference>
<keyword evidence="3" id="KW-1185">Reference proteome</keyword>
<dbReference type="Proteomes" id="UP001442841">
    <property type="component" value="Chromosome"/>
</dbReference>
<sequence>MATYVITLIGDDRVGLVQSLADGVARTGGNWERSSLAELAGKFAGIVMVTVPDDRAEELADNLRHLDGMLDVRIQRASEETTAAEDSATIRLELVGNDRPGIVNEISTALRSHGITIDKLESHVSDAPMYGGQLFNCNAVLRGPESALSGARADLERIATELMVDLNLVADAA</sequence>
<proteinExistence type="predicted"/>
<dbReference type="SUPFAM" id="SSF55021">
    <property type="entry name" value="ACT-like"/>
    <property type="match status" value="2"/>
</dbReference>
<dbReference type="PIRSF" id="PIRSF028103">
    <property type="entry name" value="GcvR"/>
    <property type="match status" value="1"/>
</dbReference>
<dbReference type="InterPro" id="IPR050990">
    <property type="entry name" value="UPF0237/GcvR_regulator"/>
</dbReference>
<evidence type="ECO:0000259" key="1">
    <source>
        <dbReference type="PROSITE" id="PS51671"/>
    </source>
</evidence>
<dbReference type="RefSeq" id="WP_425307389.1">
    <property type="nucleotide sequence ID" value="NZ_CP154795.1"/>
</dbReference>
<dbReference type="InterPro" id="IPR016867">
    <property type="entry name" value="GcvR"/>
</dbReference>
<gene>
    <name evidence="2" type="ORF">AADG42_01050</name>
</gene>
<dbReference type="Gene3D" id="3.30.70.260">
    <property type="match status" value="2"/>
</dbReference>
<organism evidence="2 3">
    <name type="scientific">Ammonicoccus fulvus</name>
    <dbReference type="NCBI Taxonomy" id="3138240"/>
    <lineage>
        <taxon>Bacteria</taxon>
        <taxon>Bacillati</taxon>
        <taxon>Actinomycetota</taxon>
        <taxon>Actinomycetes</taxon>
        <taxon>Propionibacteriales</taxon>
        <taxon>Propionibacteriaceae</taxon>
        <taxon>Ammonicoccus</taxon>
    </lineage>
</organism>
<dbReference type="PANTHER" id="PTHR34875:SF6">
    <property type="entry name" value="UPF0237 PROTEIN MJ1558"/>
    <property type="match status" value="1"/>
</dbReference>
<dbReference type="EMBL" id="CP154795">
    <property type="protein sequence ID" value="XAN05954.1"/>
    <property type="molecule type" value="Genomic_DNA"/>
</dbReference>
<evidence type="ECO:0000313" key="2">
    <source>
        <dbReference type="EMBL" id="XAN05954.1"/>
    </source>
</evidence>
<feature type="domain" description="ACT" evidence="1">
    <location>
        <begin position="91"/>
        <end position="173"/>
    </location>
</feature>
<protein>
    <submittedName>
        <fullName evidence="2">ACT domain-containing protein</fullName>
    </submittedName>
</protein>
<dbReference type="Pfam" id="PF01842">
    <property type="entry name" value="ACT"/>
    <property type="match status" value="1"/>
</dbReference>